<organism evidence="2 3">
    <name type="scientific">Ephemeroptericola cinctiostellae</name>
    <dbReference type="NCBI Taxonomy" id="2268024"/>
    <lineage>
        <taxon>Bacteria</taxon>
        <taxon>Pseudomonadati</taxon>
        <taxon>Pseudomonadota</taxon>
        <taxon>Betaproteobacteria</taxon>
        <taxon>Burkholderiales</taxon>
        <taxon>Burkholderiaceae</taxon>
        <taxon>Ephemeroptericola</taxon>
    </lineage>
</organism>
<evidence type="ECO:0000256" key="1">
    <source>
        <dbReference type="SAM" id="Coils"/>
    </source>
</evidence>
<keyword evidence="1" id="KW-0175">Coiled coil</keyword>
<dbReference type="AlphaFoldDB" id="A0A345DDQ5"/>
<proteinExistence type="predicted"/>
<protein>
    <recommendedName>
        <fullName evidence="4">TelA-like protein</fullName>
    </recommendedName>
</protein>
<dbReference type="EMBL" id="CP031124">
    <property type="protein sequence ID" value="AXF86493.1"/>
    <property type="molecule type" value="Genomic_DNA"/>
</dbReference>
<sequence length="384" mass="42259">MEQEAALKPTESTVSTTQTPTSVAVHLPVEWAQKIPEVVQKFNIPSLVGTQIVTFGQEPVNEFSRHLDDMLEQITKADSPVLFELFRQVSKGVKDMDLPSLETEIRKKLEGGWLSRMARIIGLGSQAGRLESAADEVRGLLKSKASSLLDLIRPMETQVSIESNKLIGEVNRLAQQAAGYRNSILNLGVYVAAGREILHDAHTQLTHIEAQAHASQDPMQVRDAKDFRTKVELFENRILTLESAYAKAPVDLESIGIAQSAGLMTLADTISSSQVEFNDIKSALLRLNATFQIRSLQQLNTMRRELRADLQKYSLQQLETVAVDATRSAADAQLENAQLLLGVATTLGNISNKVDAERQKNVSKIASTRALLKQVQQTVATLNP</sequence>
<dbReference type="Pfam" id="PF05816">
    <property type="entry name" value="TelA"/>
    <property type="match status" value="1"/>
</dbReference>
<dbReference type="InterPro" id="IPR008863">
    <property type="entry name" value="Toxic_anion-R_TelA"/>
</dbReference>
<reference evidence="3" key="1">
    <citation type="submission" date="2018-07" db="EMBL/GenBank/DDBJ databases">
        <authorList>
            <person name="Kim H."/>
        </authorList>
    </citation>
    <scope>NUCLEOTIDE SEQUENCE [LARGE SCALE GENOMIC DNA]</scope>
    <source>
        <strain evidence="3">F02</strain>
    </source>
</reference>
<accession>A0A345DDQ5</accession>
<dbReference type="Proteomes" id="UP000252182">
    <property type="component" value="Chromosome"/>
</dbReference>
<name>A0A345DDQ5_9BURK</name>
<dbReference type="OrthoDB" id="8323026at2"/>
<keyword evidence="3" id="KW-1185">Reference proteome</keyword>
<evidence type="ECO:0000313" key="3">
    <source>
        <dbReference type="Proteomes" id="UP000252182"/>
    </source>
</evidence>
<evidence type="ECO:0008006" key="4">
    <source>
        <dbReference type="Google" id="ProtNLM"/>
    </source>
</evidence>
<gene>
    <name evidence="2" type="ORF">DTO96_102247</name>
</gene>
<dbReference type="KEGG" id="hyf:DTO96_102247"/>
<evidence type="ECO:0000313" key="2">
    <source>
        <dbReference type="EMBL" id="AXF86493.1"/>
    </source>
</evidence>
<feature type="coiled-coil region" evidence="1">
    <location>
        <begin position="296"/>
        <end position="335"/>
    </location>
</feature>
<dbReference type="RefSeq" id="WP_114563563.1">
    <property type="nucleotide sequence ID" value="NZ_CP031124.1"/>
</dbReference>